<comment type="caution">
    <text evidence="1">The sequence shown here is derived from an EMBL/GenBank/DDBJ whole genome shotgun (WGS) entry which is preliminary data.</text>
</comment>
<organism evidence="1 2">
    <name type="scientific">Cirrhinus mrigala</name>
    <name type="common">Mrigala</name>
    <dbReference type="NCBI Taxonomy" id="683832"/>
    <lineage>
        <taxon>Eukaryota</taxon>
        <taxon>Metazoa</taxon>
        <taxon>Chordata</taxon>
        <taxon>Craniata</taxon>
        <taxon>Vertebrata</taxon>
        <taxon>Euteleostomi</taxon>
        <taxon>Actinopterygii</taxon>
        <taxon>Neopterygii</taxon>
        <taxon>Teleostei</taxon>
        <taxon>Ostariophysi</taxon>
        <taxon>Cypriniformes</taxon>
        <taxon>Cyprinidae</taxon>
        <taxon>Labeoninae</taxon>
        <taxon>Labeonini</taxon>
        <taxon>Cirrhinus</taxon>
    </lineage>
</organism>
<dbReference type="Proteomes" id="UP001529510">
    <property type="component" value="Unassembled WGS sequence"/>
</dbReference>
<reference evidence="1 2" key="1">
    <citation type="submission" date="2024-05" db="EMBL/GenBank/DDBJ databases">
        <title>Genome sequencing and assembly of Indian major carp, Cirrhinus mrigala (Hamilton, 1822).</title>
        <authorList>
            <person name="Mohindra V."/>
            <person name="Chowdhury L.M."/>
            <person name="Lal K."/>
            <person name="Jena J.K."/>
        </authorList>
    </citation>
    <scope>NUCLEOTIDE SEQUENCE [LARGE SCALE GENOMIC DNA]</scope>
    <source>
        <strain evidence="1">CM1030</strain>
        <tissue evidence="1">Blood</tissue>
    </source>
</reference>
<sequence length="79" mass="8969">VANKTHLSMSVRSHKPPKSHLLCAAHHICLYSTMCFHLRRAMEPSANLHGRNLAERVSSGADLLRERRHMRTVAESCPR</sequence>
<feature type="non-terminal residue" evidence="1">
    <location>
        <position position="79"/>
    </location>
</feature>
<keyword evidence="2" id="KW-1185">Reference proteome</keyword>
<evidence type="ECO:0000313" key="1">
    <source>
        <dbReference type="EMBL" id="KAL0180741.1"/>
    </source>
</evidence>
<accession>A0ABD0Q4P2</accession>
<name>A0ABD0Q4P2_CIRMR</name>
<feature type="non-terminal residue" evidence="1">
    <location>
        <position position="1"/>
    </location>
</feature>
<gene>
    <name evidence="1" type="ORF">M9458_023147</name>
</gene>
<proteinExistence type="predicted"/>
<dbReference type="EMBL" id="JAMKFB020000011">
    <property type="protein sequence ID" value="KAL0180741.1"/>
    <property type="molecule type" value="Genomic_DNA"/>
</dbReference>
<protein>
    <submittedName>
        <fullName evidence="1">Uncharacterized protein</fullName>
    </submittedName>
</protein>
<evidence type="ECO:0000313" key="2">
    <source>
        <dbReference type="Proteomes" id="UP001529510"/>
    </source>
</evidence>
<dbReference type="AlphaFoldDB" id="A0ABD0Q4P2"/>